<organism evidence="2 3">
    <name type="scientific">Metabacillus mangrovi</name>
    <dbReference type="NCBI Taxonomy" id="1491830"/>
    <lineage>
        <taxon>Bacteria</taxon>
        <taxon>Bacillati</taxon>
        <taxon>Bacillota</taxon>
        <taxon>Bacilli</taxon>
        <taxon>Bacillales</taxon>
        <taxon>Bacillaceae</taxon>
        <taxon>Metabacillus</taxon>
    </lineage>
</organism>
<dbReference type="InterPro" id="IPR004843">
    <property type="entry name" value="Calcineurin-like_PHP"/>
</dbReference>
<protein>
    <recommendedName>
        <fullName evidence="1">Calcineurin-like phosphoesterase domain-containing protein</fullName>
    </recommendedName>
</protein>
<evidence type="ECO:0000259" key="1">
    <source>
        <dbReference type="Pfam" id="PF00149"/>
    </source>
</evidence>
<accession>A0A7X2S5U1</accession>
<comment type="caution">
    <text evidence="2">The sequence shown here is derived from an EMBL/GenBank/DDBJ whole genome shotgun (WGS) entry which is preliminary data.</text>
</comment>
<dbReference type="SUPFAM" id="SSF56300">
    <property type="entry name" value="Metallo-dependent phosphatases"/>
    <property type="match status" value="1"/>
</dbReference>
<dbReference type="GO" id="GO:0016787">
    <property type="term" value="F:hydrolase activity"/>
    <property type="evidence" value="ECO:0007669"/>
    <property type="project" value="InterPro"/>
</dbReference>
<evidence type="ECO:0000313" key="2">
    <source>
        <dbReference type="EMBL" id="MTH53771.1"/>
    </source>
</evidence>
<dbReference type="InterPro" id="IPR051918">
    <property type="entry name" value="STPP_CPPED1"/>
</dbReference>
<feature type="domain" description="Calcineurin-like phosphoesterase" evidence="1">
    <location>
        <begin position="41"/>
        <end position="229"/>
    </location>
</feature>
<keyword evidence="3" id="KW-1185">Reference proteome</keyword>
<dbReference type="PANTHER" id="PTHR43143">
    <property type="entry name" value="METALLOPHOSPHOESTERASE, CALCINEURIN SUPERFAMILY"/>
    <property type="match status" value="1"/>
</dbReference>
<dbReference type="EMBL" id="WMIB01000008">
    <property type="protein sequence ID" value="MTH53771.1"/>
    <property type="molecule type" value="Genomic_DNA"/>
</dbReference>
<dbReference type="OrthoDB" id="9772095at2"/>
<dbReference type="Gene3D" id="3.60.21.10">
    <property type="match status" value="1"/>
</dbReference>
<dbReference type="PANTHER" id="PTHR43143:SF5">
    <property type="entry name" value="SECRETED PROTEIN"/>
    <property type="match status" value="1"/>
</dbReference>
<gene>
    <name evidence="2" type="ORF">GKZ89_10175</name>
</gene>
<dbReference type="Proteomes" id="UP000434639">
    <property type="component" value="Unassembled WGS sequence"/>
</dbReference>
<dbReference type="InterPro" id="IPR029052">
    <property type="entry name" value="Metallo-depent_PP-like"/>
</dbReference>
<dbReference type="Pfam" id="PF00149">
    <property type="entry name" value="Metallophos"/>
    <property type="match status" value="1"/>
</dbReference>
<dbReference type="AlphaFoldDB" id="A0A7X2S5U1"/>
<evidence type="ECO:0000313" key="3">
    <source>
        <dbReference type="Proteomes" id="UP000434639"/>
    </source>
</evidence>
<name>A0A7X2S5U1_9BACI</name>
<sequence>MGNDNGQVMTMRYMRAGLIATVIVVLTAAPFKGHADEGFSFVWMSDTQYYAKDYPEILMSQMNWILKNRSTQRHSYLVHTGDLVHNPNQFAQWERNHIAFSKLDQQGFAYGLLPGNHDFKQEEGLQPYYRFFGEHRFKEKPFYKGAFLDNCGHYDEAGGRLFVYMGWCSAGKKELDWMNTVLKENQDKEAVLAVHDYLTFRGTRSYNGEKIYRQVVVPNPNVKLVLSGHYYGEAAKTDRPQEGRIVHQLMANYQGFPQGGGGYMKVIQWRQDELVVRTYSPYLNKEREKPYTLKYK</sequence>
<proteinExistence type="predicted"/>
<reference evidence="2 3" key="1">
    <citation type="journal article" date="2017" name="Int. J. Syst. Evol. Microbiol.">
        <title>Bacillus mangrovi sp. nov., isolated from a sediment sample from a mangrove forest.</title>
        <authorList>
            <person name="Gupta V."/>
            <person name="Singh P.K."/>
            <person name="Korpole S."/>
            <person name="Tanuku N.R.S."/>
            <person name="Pinnaka A.K."/>
        </authorList>
    </citation>
    <scope>NUCLEOTIDE SEQUENCE [LARGE SCALE GENOMIC DNA]</scope>
    <source>
        <strain evidence="2 3">KCTC 33872</strain>
    </source>
</reference>